<dbReference type="RefSeq" id="YP_001956928.1">
    <property type="nucleotide sequence ID" value="NC_010821.1"/>
</dbReference>
<evidence type="ECO:0000313" key="2">
    <source>
        <dbReference type="Proteomes" id="UP000002421"/>
    </source>
</evidence>
<evidence type="ECO:0000313" key="1">
    <source>
        <dbReference type="EMBL" id="ABY63034.1"/>
    </source>
</evidence>
<keyword evidence="2" id="KW-1185">Reference proteome</keyword>
<organismHost>
    <name type="scientific">Pseudomonas chlororaphis</name>
    <dbReference type="NCBI Taxonomy" id="587753"/>
</organismHost>
<gene>
    <name evidence="1" type="ORF">201phi2-1p205</name>
</gene>
<name>B3FJ67_BP201</name>
<dbReference type="KEGG" id="vg:6372412"/>
<protein>
    <submittedName>
        <fullName evidence="1">Uncharacterized protein</fullName>
    </submittedName>
</protein>
<dbReference type="Proteomes" id="UP000002421">
    <property type="component" value="Segment"/>
</dbReference>
<dbReference type="EMBL" id="EU197055">
    <property type="protein sequence ID" value="ABY63034.1"/>
    <property type="molecule type" value="Genomic_DNA"/>
</dbReference>
<sequence>MIKFNLADKTTLAGREAVVYEAFVKALRDTTLSRAGLATAIHQSHPAIKNVSLVALKGDGPNSSTLRAKFYDGSTATFHYTTYTTEEMNVPDKWSARVSAGPDGAVTLH</sequence>
<reference evidence="1 2" key="1">
    <citation type="journal article" date="2008" name="Virology">
        <title>Characterization of Pseudomonas chlororaphis myovirus 201varphi2-1 via genomic sequencing, mass spectrometry, and electron microscopy.</title>
        <authorList>
            <person name="Thomas J.A."/>
            <person name="Rolando M.R."/>
            <person name="Carroll C.A."/>
            <person name="Shen P.S."/>
            <person name="Belnap D.M."/>
            <person name="Weintraub S.T."/>
            <person name="Serwer P."/>
            <person name="Hardies S.C."/>
        </authorList>
    </citation>
    <scope>NUCLEOTIDE SEQUENCE</scope>
</reference>
<accession>B3FJ67</accession>
<organism evidence="1 2">
    <name type="scientific">Pseudomonas phage 201phi2-1</name>
    <name type="common">Pseudomonas chlororaphis phage 201phi2-1</name>
    <dbReference type="NCBI Taxonomy" id="198110"/>
    <lineage>
        <taxon>Viruses</taxon>
        <taxon>Duplodnaviria</taxon>
        <taxon>Heunggongvirae</taxon>
        <taxon>Uroviricota</taxon>
        <taxon>Caudoviricetes</taxon>
        <taxon>Chimalliviridae</taxon>
        <taxon>Serwervirus</taxon>
        <taxon>Serwervirus 201phi21</taxon>
    </lineage>
</organism>
<proteinExistence type="predicted"/>